<dbReference type="InterPro" id="IPR001387">
    <property type="entry name" value="Cro/C1-type_HTH"/>
</dbReference>
<dbReference type="CDD" id="cd00093">
    <property type="entry name" value="HTH_XRE"/>
    <property type="match status" value="1"/>
</dbReference>
<name>A0ABP7XUV8_9FLAO</name>
<dbReference type="InterPro" id="IPR010982">
    <property type="entry name" value="Lambda_DNA-bd_dom_sf"/>
</dbReference>
<protein>
    <recommendedName>
        <fullName evidence="1">HTH cro/C1-type domain-containing protein</fullName>
    </recommendedName>
</protein>
<evidence type="ECO:0000313" key="3">
    <source>
        <dbReference type="Proteomes" id="UP001501333"/>
    </source>
</evidence>
<accession>A0ABP7XUV8</accession>
<dbReference type="EMBL" id="BAABAO010000003">
    <property type="protein sequence ID" value="GAA4126099.1"/>
    <property type="molecule type" value="Genomic_DNA"/>
</dbReference>
<organism evidence="2 3">
    <name type="scientific">Flavobacterium chungbukense</name>
    <dbReference type="NCBI Taxonomy" id="877464"/>
    <lineage>
        <taxon>Bacteria</taxon>
        <taxon>Pseudomonadati</taxon>
        <taxon>Bacteroidota</taxon>
        <taxon>Flavobacteriia</taxon>
        <taxon>Flavobacteriales</taxon>
        <taxon>Flavobacteriaceae</taxon>
        <taxon>Flavobacterium</taxon>
    </lineage>
</organism>
<keyword evidence="3" id="KW-1185">Reference proteome</keyword>
<evidence type="ECO:0000259" key="1">
    <source>
        <dbReference type="PROSITE" id="PS50943"/>
    </source>
</evidence>
<dbReference type="Pfam" id="PF01381">
    <property type="entry name" value="HTH_3"/>
    <property type="match status" value="1"/>
</dbReference>
<comment type="caution">
    <text evidence="2">The sequence shown here is derived from an EMBL/GenBank/DDBJ whole genome shotgun (WGS) entry which is preliminary data.</text>
</comment>
<sequence length="156" mass="18377">MEEKKLKQLIEESTLDTTWKENFQYNVDNEEAESYYFEVSLKIIERLEELGWKKSELAEKLGVSKQYISKILRTIQNPSITTIFRIQNVLGIKLIGIPYQEPVNQLKTLVTIKLSSQEKVLEDYNNSYFGEIIYPNQKHITSKWLENQKSSFQCDC</sequence>
<dbReference type="PROSITE" id="PS50943">
    <property type="entry name" value="HTH_CROC1"/>
    <property type="match status" value="1"/>
</dbReference>
<gene>
    <name evidence="2" type="ORF">GCM10022250_12520</name>
</gene>
<feature type="domain" description="HTH cro/C1-type" evidence="1">
    <location>
        <begin position="43"/>
        <end position="97"/>
    </location>
</feature>
<dbReference type="SUPFAM" id="SSF47413">
    <property type="entry name" value="lambda repressor-like DNA-binding domains"/>
    <property type="match status" value="1"/>
</dbReference>
<dbReference type="SMART" id="SM00530">
    <property type="entry name" value="HTH_XRE"/>
    <property type="match status" value="1"/>
</dbReference>
<dbReference type="Proteomes" id="UP001501333">
    <property type="component" value="Unassembled WGS sequence"/>
</dbReference>
<reference evidence="3" key="1">
    <citation type="journal article" date="2019" name="Int. J. Syst. Evol. Microbiol.">
        <title>The Global Catalogue of Microorganisms (GCM) 10K type strain sequencing project: providing services to taxonomists for standard genome sequencing and annotation.</title>
        <authorList>
            <consortium name="The Broad Institute Genomics Platform"/>
            <consortium name="The Broad Institute Genome Sequencing Center for Infectious Disease"/>
            <person name="Wu L."/>
            <person name="Ma J."/>
        </authorList>
    </citation>
    <scope>NUCLEOTIDE SEQUENCE [LARGE SCALE GENOMIC DNA]</scope>
    <source>
        <strain evidence="3">JCM 17386</strain>
    </source>
</reference>
<proteinExistence type="predicted"/>
<evidence type="ECO:0000313" key="2">
    <source>
        <dbReference type="EMBL" id="GAA4126099.1"/>
    </source>
</evidence>
<dbReference type="Gene3D" id="1.10.260.40">
    <property type="entry name" value="lambda repressor-like DNA-binding domains"/>
    <property type="match status" value="1"/>
</dbReference>
<dbReference type="RefSeq" id="WP_229352842.1">
    <property type="nucleotide sequence ID" value="NZ_BAABAO010000003.1"/>
</dbReference>